<evidence type="ECO:0000313" key="3">
    <source>
        <dbReference type="Proteomes" id="UP000231252"/>
    </source>
</evidence>
<dbReference type="Gene3D" id="1.10.10.2520">
    <property type="entry name" value="Cell wall hydrolase SleB, domain 1"/>
    <property type="match status" value="1"/>
</dbReference>
<comment type="caution">
    <text evidence="2">The sequence shown here is derived from an EMBL/GenBank/DDBJ whole genome shotgun (WGS) entry which is preliminary data.</text>
</comment>
<dbReference type="AlphaFoldDB" id="A0A2H0XD15"/>
<dbReference type="Proteomes" id="UP000231252">
    <property type="component" value="Unassembled WGS sequence"/>
</dbReference>
<dbReference type="Pfam" id="PF07486">
    <property type="entry name" value="Hydrolase_2"/>
    <property type="match status" value="1"/>
</dbReference>
<dbReference type="EMBL" id="PEYU01000002">
    <property type="protein sequence ID" value="PIS22782.1"/>
    <property type="molecule type" value="Genomic_DNA"/>
</dbReference>
<proteinExistence type="predicted"/>
<dbReference type="InterPro" id="IPR011105">
    <property type="entry name" value="Cell_wall_hydrolase_SleB"/>
</dbReference>
<dbReference type="InterPro" id="IPR042047">
    <property type="entry name" value="SleB_dom1"/>
</dbReference>
<gene>
    <name evidence="2" type="ORF">COT50_00185</name>
</gene>
<feature type="domain" description="Cell wall hydrolase SleB" evidence="1">
    <location>
        <begin position="283"/>
        <end position="397"/>
    </location>
</feature>
<evidence type="ECO:0000313" key="2">
    <source>
        <dbReference type="EMBL" id="PIS22782.1"/>
    </source>
</evidence>
<sequence>MQLVLQDKNSRTISNKGEAAFYGNRLFYLVWITARVKSEKQLNGATDDEDLAVRIDGKGFGYGGETKANNFDAPSAFSGGQLHNLSKTIYFLTFLEGTSHKIEYIADSSPGTAVVERAEAAKWESEQVLWLEPKLQAEDGDRRPWVTFVFDNLPLKKVTLTITYSRRKRDSDDVKIKIDGVVQKNNTSLTRWMWSLLGGRLPFLAQSKTETLKLTVSLPKGFHWVELIADRMPTLENASFDFGAVPDIPKRVPTVNDPDWTGNYNDDTDIMLLARLLLGETEGQPELARIGVAYTVTNRFKGGHEGTTLKEVMLKPNQYDGLWNVHTVDKVRYPSNRDSPEEWRLSYEVAEKVLVGIVADPTNGATNFHSYSVGDPDWPRWATPDKYKAKFGDIYFYKL</sequence>
<accession>A0A2H0XD15</accession>
<evidence type="ECO:0000259" key="1">
    <source>
        <dbReference type="Pfam" id="PF07486"/>
    </source>
</evidence>
<protein>
    <recommendedName>
        <fullName evidence="1">Cell wall hydrolase SleB domain-containing protein</fullName>
    </recommendedName>
</protein>
<organism evidence="2 3">
    <name type="scientific">candidate division WWE3 bacterium CG08_land_8_20_14_0_20_41_10</name>
    <dbReference type="NCBI Taxonomy" id="1975085"/>
    <lineage>
        <taxon>Bacteria</taxon>
        <taxon>Katanobacteria</taxon>
    </lineage>
</organism>
<dbReference type="GO" id="GO:0016787">
    <property type="term" value="F:hydrolase activity"/>
    <property type="evidence" value="ECO:0007669"/>
    <property type="project" value="InterPro"/>
</dbReference>
<reference evidence="3" key="1">
    <citation type="submission" date="2017-09" db="EMBL/GenBank/DDBJ databases">
        <title>Depth-based differentiation of microbial function through sediment-hosted aquifers and enrichment of novel symbionts in the deep terrestrial subsurface.</title>
        <authorList>
            <person name="Probst A.J."/>
            <person name="Ladd B."/>
            <person name="Jarett J.K."/>
            <person name="Geller-Mcgrath D.E."/>
            <person name="Sieber C.M.K."/>
            <person name="Emerson J.B."/>
            <person name="Anantharaman K."/>
            <person name="Thomas B.C."/>
            <person name="Malmstrom R."/>
            <person name="Stieglmeier M."/>
            <person name="Klingl A."/>
            <person name="Woyke T."/>
            <person name="Ryan C.M."/>
            <person name="Banfield J.F."/>
        </authorList>
    </citation>
    <scope>NUCLEOTIDE SEQUENCE [LARGE SCALE GENOMIC DNA]</scope>
</reference>
<name>A0A2H0XD15_UNCKA</name>